<keyword evidence="2" id="KW-1185">Reference proteome</keyword>
<protein>
    <submittedName>
        <fullName evidence="1">Uncharacterized protein</fullName>
    </submittedName>
</protein>
<evidence type="ECO:0000313" key="1">
    <source>
        <dbReference type="EMBL" id="ELQ75070.1"/>
    </source>
</evidence>
<accession>L7JUS3</accession>
<dbReference type="HOGENOM" id="CLU_799708_0_0_1"/>
<dbReference type="Proteomes" id="UP000011185">
    <property type="component" value="Unassembled WGS sequence"/>
</dbReference>
<dbReference type="InParanoid" id="L7JUS3"/>
<organism evidence="1 2">
    <name type="scientific">Trachipleistophora hominis</name>
    <name type="common">Microsporidian parasite</name>
    <dbReference type="NCBI Taxonomy" id="72359"/>
    <lineage>
        <taxon>Eukaryota</taxon>
        <taxon>Fungi</taxon>
        <taxon>Fungi incertae sedis</taxon>
        <taxon>Microsporidia</taxon>
        <taxon>Pleistophoridae</taxon>
        <taxon>Trachipleistophora</taxon>
    </lineage>
</organism>
<proteinExistence type="predicted"/>
<dbReference type="EMBL" id="JH993996">
    <property type="protein sequence ID" value="ELQ75070.1"/>
    <property type="molecule type" value="Genomic_DNA"/>
</dbReference>
<reference evidence="1 2" key="1">
    <citation type="journal article" date="2012" name="PLoS Pathog.">
        <title>The genome of the obligate intracellular parasite Trachipleistophora hominis: new insights into microsporidian genome dynamics and reductive evolution.</title>
        <authorList>
            <person name="Heinz E."/>
            <person name="Williams T.A."/>
            <person name="Nakjang S."/>
            <person name="Noel C.J."/>
            <person name="Swan D.C."/>
            <person name="Goldberg A.V."/>
            <person name="Harris S.R."/>
            <person name="Weinmaier T."/>
            <person name="Markert S."/>
            <person name="Becher D."/>
            <person name="Bernhardt J."/>
            <person name="Dagan T."/>
            <person name="Hacker C."/>
            <person name="Lucocq J.M."/>
            <person name="Schweder T."/>
            <person name="Rattei T."/>
            <person name="Hall N."/>
            <person name="Hirt R.P."/>
            <person name="Embley T.M."/>
        </authorList>
    </citation>
    <scope>NUCLEOTIDE SEQUENCE [LARGE SCALE GENOMIC DNA]</scope>
</reference>
<dbReference type="OrthoDB" id="10335478at2759"/>
<sequence>MNLTKINKYLSENAEARSFIISLYDKSANTIPLFDYSPTKVLKHVLKRLGIKKIIKRNTISVCHLKMYFLFMFFEKSMSGIANIDIQYFYDLAIRLDPNEQLQVLQNRQELTPLTLICMEQRIKNMSINELFAEDERQITQQHKYFMLLLKCIGLDYDTATKILNALDYDYLCKMIVHSKYKEVRAYIKKLDYYFPQFDSLLHLIQISPKKSFKDKSINFLNDPLKIPIKCEALPYFKASIEYLQNKTGYKLENDKRLVLVYFIEEYRQKWLDNTKHMGKLYNFIECIVKEDVMILKILILRGFFHEAYHHLLEKELQTIRGWYKKDEENIYLNRIVNDYFKEITKK</sequence>
<dbReference type="AlphaFoldDB" id="L7JUS3"/>
<evidence type="ECO:0000313" key="2">
    <source>
        <dbReference type="Proteomes" id="UP000011185"/>
    </source>
</evidence>
<dbReference type="OMA" id="ICMEQRI"/>
<name>L7JUS3_TRAHO</name>
<dbReference type="VEuPathDB" id="MicrosporidiaDB:THOM_1999"/>
<gene>
    <name evidence="1" type="ORF">THOM_1999</name>
</gene>